<reference evidence="1" key="1">
    <citation type="submission" date="2020-10" db="EMBL/GenBank/DDBJ databases">
        <title>Taxonomic study of unclassified bacteria belonging to the class Ktedonobacteria.</title>
        <authorList>
            <person name="Yabe S."/>
            <person name="Wang C.M."/>
            <person name="Zheng Y."/>
            <person name="Sakai Y."/>
            <person name="Cavaletti L."/>
            <person name="Monciardini P."/>
            <person name="Donadio S."/>
        </authorList>
    </citation>
    <scope>NUCLEOTIDE SEQUENCE</scope>
    <source>
        <strain evidence="1">SOSP1-1</strain>
    </source>
</reference>
<protein>
    <recommendedName>
        <fullName evidence="3">DUF3224 domain-containing protein</fullName>
    </recommendedName>
</protein>
<evidence type="ECO:0000313" key="1">
    <source>
        <dbReference type="EMBL" id="GHO47561.1"/>
    </source>
</evidence>
<evidence type="ECO:0008006" key="3">
    <source>
        <dbReference type="Google" id="ProtNLM"/>
    </source>
</evidence>
<dbReference type="Gene3D" id="2.40.350.10">
    <property type="entry name" value="SO1590-like"/>
    <property type="match status" value="1"/>
</dbReference>
<dbReference type="InterPro" id="IPR021607">
    <property type="entry name" value="DUF3224"/>
</dbReference>
<dbReference type="AlphaFoldDB" id="A0A8J3MV48"/>
<organism evidence="1 2">
    <name type="scientific">Ktedonospora formicarum</name>
    <dbReference type="NCBI Taxonomy" id="2778364"/>
    <lineage>
        <taxon>Bacteria</taxon>
        <taxon>Bacillati</taxon>
        <taxon>Chloroflexota</taxon>
        <taxon>Ktedonobacteria</taxon>
        <taxon>Ktedonobacterales</taxon>
        <taxon>Ktedonobacteraceae</taxon>
        <taxon>Ktedonospora</taxon>
    </lineage>
</organism>
<comment type="caution">
    <text evidence="1">The sequence shown here is derived from an EMBL/GenBank/DDBJ whole genome shotgun (WGS) entry which is preliminary data.</text>
</comment>
<name>A0A8J3MV48_9CHLR</name>
<accession>A0A8J3MV48</accession>
<keyword evidence="2" id="KW-1185">Reference proteome</keyword>
<dbReference type="EMBL" id="BNJF01000003">
    <property type="protein sequence ID" value="GHO47561.1"/>
    <property type="molecule type" value="Genomic_DNA"/>
</dbReference>
<dbReference type="InterPro" id="IPR023159">
    <property type="entry name" value="SO1590-like_sf"/>
</dbReference>
<dbReference type="SUPFAM" id="SSF159238">
    <property type="entry name" value="SO1590-like"/>
    <property type="match status" value="1"/>
</dbReference>
<gene>
    <name evidence="1" type="ORF">KSX_57240</name>
</gene>
<evidence type="ECO:0000313" key="2">
    <source>
        <dbReference type="Proteomes" id="UP000612362"/>
    </source>
</evidence>
<sequence>MIQANTTRSVKDWQRKTWHDKTEVSGTNLFRVEILHRYEGIIEGEGSIQYLIAENKNLTGSTIALEKVTGSVDGRSGSFVFQQIGTFDHGKLKMTLMVLPGSGTDQLSGLCGQATLISDLHQEIYSLPFDYTFEETK</sequence>
<dbReference type="Pfam" id="PF11528">
    <property type="entry name" value="DUF3224"/>
    <property type="match status" value="1"/>
</dbReference>
<proteinExistence type="predicted"/>
<dbReference type="Proteomes" id="UP000612362">
    <property type="component" value="Unassembled WGS sequence"/>
</dbReference>